<accession>A0AAV7QJK0</accession>
<evidence type="ECO:0008006" key="4">
    <source>
        <dbReference type="Google" id="ProtNLM"/>
    </source>
</evidence>
<dbReference type="EMBL" id="JANPWB010000010">
    <property type="protein sequence ID" value="KAJ1139300.1"/>
    <property type="molecule type" value="Genomic_DNA"/>
</dbReference>
<proteinExistence type="predicted"/>
<sequence>MTALPSDATPTVTVVTVVLVLNPAGQASLGGSCSRRRLRPRRWSVFAASMPRLLQSTPKHSKSSSRAWLPGCRVARLPDCRIAGLLVTGFQQSRAAACRALRPLTGSEPSRSGHARPEAAGDLSGANGPELASTLSLKRATRPVPCVRSASGLLNRTTKAIH</sequence>
<keyword evidence="3" id="KW-1185">Reference proteome</keyword>
<dbReference type="AlphaFoldDB" id="A0AAV7QJK0"/>
<name>A0AAV7QJK0_PLEWA</name>
<feature type="region of interest" description="Disordered" evidence="1">
    <location>
        <begin position="104"/>
        <end position="137"/>
    </location>
</feature>
<gene>
    <name evidence="2" type="ORF">NDU88_005675</name>
</gene>
<dbReference type="Proteomes" id="UP001066276">
    <property type="component" value="Chromosome 6"/>
</dbReference>
<evidence type="ECO:0000313" key="2">
    <source>
        <dbReference type="EMBL" id="KAJ1139300.1"/>
    </source>
</evidence>
<organism evidence="2 3">
    <name type="scientific">Pleurodeles waltl</name>
    <name type="common">Iberian ribbed newt</name>
    <dbReference type="NCBI Taxonomy" id="8319"/>
    <lineage>
        <taxon>Eukaryota</taxon>
        <taxon>Metazoa</taxon>
        <taxon>Chordata</taxon>
        <taxon>Craniata</taxon>
        <taxon>Vertebrata</taxon>
        <taxon>Euteleostomi</taxon>
        <taxon>Amphibia</taxon>
        <taxon>Batrachia</taxon>
        <taxon>Caudata</taxon>
        <taxon>Salamandroidea</taxon>
        <taxon>Salamandridae</taxon>
        <taxon>Pleurodelinae</taxon>
        <taxon>Pleurodeles</taxon>
    </lineage>
</organism>
<evidence type="ECO:0000313" key="3">
    <source>
        <dbReference type="Proteomes" id="UP001066276"/>
    </source>
</evidence>
<comment type="caution">
    <text evidence="2">The sequence shown here is derived from an EMBL/GenBank/DDBJ whole genome shotgun (WGS) entry which is preliminary data.</text>
</comment>
<reference evidence="2" key="1">
    <citation type="journal article" date="2022" name="bioRxiv">
        <title>Sequencing and chromosome-scale assembly of the giantPleurodeles waltlgenome.</title>
        <authorList>
            <person name="Brown T."/>
            <person name="Elewa A."/>
            <person name="Iarovenko S."/>
            <person name="Subramanian E."/>
            <person name="Araus A.J."/>
            <person name="Petzold A."/>
            <person name="Susuki M."/>
            <person name="Suzuki K.-i.T."/>
            <person name="Hayashi T."/>
            <person name="Toyoda A."/>
            <person name="Oliveira C."/>
            <person name="Osipova E."/>
            <person name="Leigh N.D."/>
            <person name="Simon A."/>
            <person name="Yun M.H."/>
        </authorList>
    </citation>
    <scope>NUCLEOTIDE SEQUENCE</scope>
    <source>
        <strain evidence="2">20211129_DDA</strain>
        <tissue evidence="2">Liver</tissue>
    </source>
</reference>
<evidence type="ECO:0000256" key="1">
    <source>
        <dbReference type="SAM" id="MobiDB-lite"/>
    </source>
</evidence>
<protein>
    <recommendedName>
        <fullName evidence="4">Secreted protein</fullName>
    </recommendedName>
</protein>